<dbReference type="EMBL" id="HG917868">
    <property type="protein sequence ID" value="CDM67387.1"/>
    <property type="molecule type" value="Genomic_DNA"/>
</dbReference>
<feature type="compositionally biased region" description="Acidic residues" evidence="1">
    <location>
        <begin position="86"/>
        <end position="111"/>
    </location>
</feature>
<dbReference type="KEGG" id="clt:CM240_0217"/>
<dbReference type="RefSeq" id="WP_051483618.1">
    <property type="nucleotide sequence ID" value="NZ_HG917868.1"/>
</dbReference>
<organism evidence="3 4">
    <name type="scientific">Clostridium bornimense</name>
    <dbReference type="NCBI Taxonomy" id="1216932"/>
    <lineage>
        <taxon>Bacteria</taxon>
        <taxon>Bacillati</taxon>
        <taxon>Bacillota</taxon>
        <taxon>Clostridia</taxon>
        <taxon>Eubacteriales</taxon>
        <taxon>Clostridiaceae</taxon>
        <taxon>Clostridium</taxon>
    </lineage>
</organism>
<protein>
    <submittedName>
        <fullName evidence="3">Uncharacterized protein</fullName>
    </submittedName>
</protein>
<dbReference type="STRING" id="1216932.CM240_0217"/>
<evidence type="ECO:0000313" key="4">
    <source>
        <dbReference type="Proteomes" id="UP000019426"/>
    </source>
</evidence>
<dbReference type="AlphaFoldDB" id="W6RZG1"/>
<dbReference type="HOGENOM" id="CLU_1007221_0_0_9"/>
<evidence type="ECO:0000256" key="2">
    <source>
        <dbReference type="SAM" id="Phobius"/>
    </source>
</evidence>
<name>W6RZG1_9CLOT</name>
<feature type="region of interest" description="Disordered" evidence="1">
    <location>
        <begin position="86"/>
        <end position="115"/>
    </location>
</feature>
<dbReference type="PATRIC" id="fig|1216932.3.peg.197"/>
<feature type="transmembrane region" description="Helical" evidence="2">
    <location>
        <begin position="7"/>
        <end position="30"/>
    </location>
</feature>
<evidence type="ECO:0000256" key="1">
    <source>
        <dbReference type="SAM" id="MobiDB-lite"/>
    </source>
</evidence>
<evidence type="ECO:0000313" key="3">
    <source>
        <dbReference type="EMBL" id="CDM67387.1"/>
    </source>
</evidence>
<reference evidence="3 4" key="1">
    <citation type="submission" date="2013-11" db="EMBL/GenBank/DDBJ databases">
        <title>Complete genome sequence of Clostridum sp. M2/40.</title>
        <authorList>
            <person name="Wibberg D."/>
            <person name="Puehler A."/>
            <person name="Schlueter A."/>
        </authorList>
    </citation>
    <scope>NUCLEOTIDE SEQUENCE [LARGE SCALE GENOMIC DNA]</scope>
    <source>
        <strain evidence="4">M2/40</strain>
    </source>
</reference>
<keyword evidence="2" id="KW-0812">Transmembrane</keyword>
<keyword evidence="2" id="KW-0472">Membrane</keyword>
<gene>
    <name evidence="3" type="ORF">CM240_0217</name>
</gene>
<proteinExistence type="predicted"/>
<dbReference type="Proteomes" id="UP000019426">
    <property type="component" value="Chromosome M2/40_rep1"/>
</dbReference>
<accession>W6RZG1</accession>
<keyword evidence="2" id="KW-1133">Transmembrane helix</keyword>
<keyword evidence="4" id="KW-1185">Reference proteome</keyword>
<sequence length="276" mass="31299">MNDRKGLVVIKIISIISIVITIVYTLTGFVSGNCEDLLISKIQSIVKAEDDAADEELDKEVKNVTLADEEEDTEYQDEEDIEHVEEDVEDDVDIEEEEECTNTEEDEEITEEPVNNNEDTEDIEENTVEVSNVTVDNENKNTIVDSKVENPTEVNVEQVTYPRIVKNSDGTIALLRSQQEQPIAIVLDEYVNGFLEFNYNYCVITAPEVEYSIEFECNGNVEVAVGTGSTNVYRRYVNRKVKNNDKLNIKLTAKINGTEESTSFQRTINRGIFGFR</sequence>